<feature type="binding site" evidence="7">
    <location>
        <position position="498"/>
    </location>
    <ligand>
        <name>L-aspartate</name>
        <dbReference type="ChEBI" id="CHEBI:29991"/>
    </ligand>
</feature>
<dbReference type="GO" id="GO:0004815">
    <property type="term" value="F:aspartate-tRNA ligase activity"/>
    <property type="evidence" value="ECO:0007669"/>
    <property type="project" value="UniProtKB-UniRule"/>
</dbReference>
<comment type="catalytic activity">
    <reaction evidence="7">
        <text>tRNA(Asx) + L-aspartate + ATP = L-aspartyl-tRNA(Asx) + AMP + diphosphate</text>
        <dbReference type="Rhea" id="RHEA:18349"/>
        <dbReference type="Rhea" id="RHEA-COMP:9710"/>
        <dbReference type="Rhea" id="RHEA-COMP:9711"/>
        <dbReference type="ChEBI" id="CHEBI:29991"/>
        <dbReference type="ChEBI" id="CHEBI:30616"/>
        <dbReference type="ChEBI" id="CHEBI:33019"/>
        <dbReference type="ChEBI" id="CHEBI:78442"/>
        <dbReference type="ChEBI" id="CHEBI:78516"/>
        <dbReference type="ChEBI" id="CHEBI:456215"/>
        <dbReference type="EC" id="6.1.1.23"/>
    </reaction>
</comment>
<feature type="binding site" evidence="7">
    <location>
        <position position="235"/>
    </location>
    <ligand>
        <name>ATP</name>
        <dbReference type="ChEBI" id="CHEBI:30616"/>
    </ligand>
</feature>
<feature type="binding site" evidence="7">
    <location>
        <position position="180"/>
    </location>
    <ligand>
        <name>L-aspartate</name>
        <dbReference type="ChEBI" id="CHEBI:29991"/>
    </ligand>
</feature>
<dbReference type="GO" id="GO:0005524">
    <property type="term" value="F:ATP binding"/>
    <property type="evidence" value="ECO:0007669"/>
    <property type="project" value="UniProtKB-UniRule"/>
</dbReference>
<feature type="binding site" evidence="7">
    <location>
        <begin position="226"/>
        <end position="228"/>
    </location>
    <ligand>
        <name>ATP</name>
        <dbReference type="ChEBI" id="CHEBI:30616"/>
    </ligand>
</feature>
<dbReference type="HAMAP" id="MF_00044">
    <property type="entry name" value="Asp_tRNA_synth_type1"/>
    <property type="match status" value="1"/>
</dbReference>
<comment type="function">
    <text evidence="7">Aspartyl-tRNA synthetase with relaxed tRNA specificity since it is able to aspartylate not only its cognate tRNA(Asp) but also tRNA(Asn). Reaction proceeds in two steps: L-aspartate is first activated by ATP to form Asp-AMP and then transferred to the acceptor end of tRNA(Asp/Asn).</text>
</comment>
<keyword evidence="6 7" id="KW-0030">Aminoacyl-tRNA synthetase</keyword>
<dbReference type="InterPro" id="IPR029351">
    <property type="entry name" value="GAD_dom"/>
</dbReference>
<dbReference type="InterPro" id="IPR002312">
    <property type="entry name" value="Asp/Asn-tRNA-synth_IIb"/>
</dbReference>
<dbReference type="InterPro" id="IPR004115">
    <property type="entry name" value="GAD-like_sf"/>
</dbReference>
<dbReference type="Gene3D" id="2.40.50.140">
    <property type="entry name" value="Nucleic acid-binding proteins"/>
    <property type="match status" value="1"/>
</dbReference>
<dbReference type="SUPFAM" id="SSF55261">
    <property type="entry name" value="GAD domain-like"/>
    <property type="match status" value="1"/>
</dbReference>
<evidence type="ECO:0000256" key="3">
    <source>
        <dbReference type="ARBA" id="ARBA00022741"/>
    </source>
</evidence>
<evidence type="ECO:0000259" key="8">
    <source>
        <dbReference type="PROSITE" id="PS50862"/>
    </source>
</evidence>
<dbReference type="Pfam" id="PF01336">
    <property type="entry name" value="tRNA_anti-codon"/>
    <property type="match status" value="1"/>
</dbReference>
<dbReference type="AlphaFoldDB" id="A0A261FAL3"/>
<dbReference type="NCBIfam" id="NF001750">
    <property type="entry name" value="PRK00476.1"/>
    <property type="match status" value="1"/>
</dbReference>
<dbReference type="InterPro" id="IPR004364">
    <property type="entry name" value="Aa-tRNA-synt_II"/>
</dbReference>
<dbReference type="InterPro" id="IPR006195">
    <property type="entry name" value="aa-tRNA-synth_II"/>
</dbReference>
<feature type="binding site" evidence="7">
    <location>
        <position position="226"/>
    </location>
    <ligand>
        <name>L-aspartate</name>
        <dbReference type="ChEBI" id="CHEBI:29991"/>
    </ligand>
</feature>
<proteinExistence type="inferred from homology"/>
<keyword evidence="4 7" id="KW-0067">ATP-binding</keyword>
<accession>A0A261FAL3</accession>
<feature type="binding site" evidence="7">
    <location>
        <position position="457"/>
    </location>
    <ligand>
        <name>L-aspartate</name>
        <dbReference type="ChEBI" id="CHEBI:29991"/>
    </ligand>
</feature>
<keyword evidence="5 7" id="KW-0648">Protein biosynthesis</keyword>
<dbReference type="PROSITE" id="PS50862">
    <property type="entry name" value="AA_TRNA_LIGASE_II"/>
    <property type="match status" value="1"/>
</dbReference>
<comment type="caution">
    <text evidence="9">The sequence shown here is derived from an EMBL/GenBank/DDBJ whole genome shotgun (WGS) entry which is preliminary data.</text>
</comment>
<feature type="region of interest" description="Aspartate" evidence="7">
    <location>
        <begin position="204"/>
        <end position="207"/>
    </location>
</feature>
<dbReference type="PRINTS" id="PR01042">
    <property type="entry name" value="TRNASYNTHASP"/>
</dbReference>
<dbReference type="InterPro" id="IPR012340">
    <property type="entry name" value="NA-bd_OB-fold"/>
</dbReference>
<dbReference type="NCBIfam" id="TIGR00459">
    <property type="entry name" value="aspS_bact"/>
    <property type="match status" value="1"/>
</dbReference>
<dbReference type="CDD" id="cd00777">
    <property type="entry name" value="AspRS_core"/>
    <property type="match status" value="1"/>
</dbReference>
<dbReference type="InterPro" id="IPR004365">
    <property type="entry name" value="NA-bd_OB_tRNA"/>
</dbReference>
<dbReference type="Proteomes" id="UP000228976">
    <property type="component" value="Unassembled WGS sequence"/>
</dbReference>
<reference evidence="9 10" key="1">
    <citation type="journal article" date="2017" name="BMC Genomics">
        <title>Comparative genomic and phylogenomic analyses of the Bifidobacteriaceae family.</title>
        <authorList>
            <person name="Lugli G.A."/>
            <person name="Milani C."/>
            <person name="Turroni F."/>
            <person name="Duranti S."/>
            <person name="Mancabelli L."/>
            <person name="Mangifesta M."/>
            <person name="Ferrario C."/>
            <person name="Modesto M."/>
            <person name="Mattarelli P."/>
            <person name="Jiri K."/>
            <person name="van Sinderen D."/>
            <person name="Ventura M."/>
        </authorList>
    </citation>
    <scope>NUCLEOTIDE SEQUENCE [LARGE SCALE GENOMIC DNA]</scope>
    <source>
        <strain evidence="9 10">LMG 21773</strain>
    </source>
</reference>
<evidence type="ECO:0000256" key="4">
    <source>
        <dbReference type="ARBA" id="ARBA00022840"/>
    </source>
</evidence>
<feature type="site" description="Important for tRNA non-discrimination" evidence="7">
    <location>
        <position position="81"/>
    </location>
</feature>
<evidence type="ECO:0000313" key="9">
    <source>
        <dbReference type="EMBL" id="OZG56128.1"/>
    </source>
</evidence>
<dbReference type="InterPro" id="IPR047089">
    <property type="entry name" value="Asp-tRNA-ligase_1_N"/>
</dbReference>
<evidence type="ECO:0000256" key="1">
    <source>
        <dbReference type="ARBA" id="ARBA00006303"/>
    </source>
</evidence>
<feature type="domain" description="Aminoacyl-transfer RNA synthetases class-II family profile" evidence="8">
    <location>
        <begin position="147"/>
        <end position="564"/>
    </location>
</feature>
<evidence type="ECO:0000256" key="2">
    <source>
        <dbReference type="ARBA" id="ARBA00022598"/>
    </source>
</evidence>
<comment type="caution">
    <text evidence="7">Lacks conserved residue(s) required for the propagation of feature annotation.</text>
</comment>
<dbReference type="OrthoDB" id="9802326at2"/>
<dbReference type="RefSeq" id="WP_094689692.1">
    <property type="nucleotide sequence ID" value="NZ_JACBYZ010000001.1"/>
</dbReference>
<evidence type="ECO:0000256" key="6">
    <source>
        <dbReference type="ARBA" id="ARBA00023146"/>
    </source>
</evidence>
<keyword evidence="10" id="KW-1185">Reference proteome</keyword>
<dbReference type="GO" id="GO:0003676">
    <property type="term" value="F:nucleic acid binding"/>
    <property type="evidence" value="ECO:0007669"/>
    <property type="project" value="InterPro"/>
</dbReference>
<evidence type="ECO:0000256" key="7">
    <source>
        <dbReference type="HAMAP-Rule" id="MF_00044"/>
    </source>
</evidence>
<dbReference type="Gene3D" id="3.30.1360.30">
    <property type="entry name" value="GAD-like domain"/>
    <property type="match status" value="1"/>
</dbReference>
<evidence type="ECO:0000313" key="10">
    <source>
        <dbReference type="Proteomes" id="UP000228976"/>
    </source>
</evidence>
<organism evidence="9 10">
    <name type="scientific">Aeriscardovia aeriphila</name>
    <dbReference type="NCBI Taxonomy" id="218139"/>
    <lineage>
        <taxon>Bacteria</taxon>
        <taxon>Bacillati</taxon>
        <taxon>Actinomycetota</taxon>
        <taxon>Actinomycetes</taxon>
        <taxon>Bifidobacteriales</taxon>
        <taxon>Bifidobacteriaceae</taxon>
        <taxon>Aeriscardovia</taxon>
    </lineage>
</organism>
<comment type="similarity">
    <text evidence="1 7">Belongs to the class-II aminoacyl-tRNA synthetase family. Type 1 subfamily.</text>
</comment>
<evidence type="ECO:0000256" key="5">
    <source>
        <dbReference type="ARBA" id="ARBA00022917"/>
    </source>
</evidence>
<comment type="subunit">
    <text evidence="7">Homodimer.</text>
</comment>
<dbReference type="Pfam" id="PF00152">
    <property type="entry name" value="tRNA-synt_2"/>
    <property type="match status" value="1"/>
</dbReference>
<dbReference type="InterPro" id="IPR004524">
    <property type="entry name" value="Asp-tRNA-ligase_1"/>
</dbReference>
<dbReference type="PANTHER" id="PTHR22594:SF5">
    <property type="entry name" value="ASPARTATE--TRNA LIGASE, MITOCHONDRIAL"/>
    <property type="match status" value="1"/>
</dbReference>
<dbReference type="Pfam" id="PF02938">
    <property type="entry name" value="GAD"/>
    <property type="match status" value="1"/>
</dbReference>
<feature type="binding site" evidence="7">
    <location>
        <position position="491"/>
    </location>
    <ligand>
        <name>ATP</name>
        <dbReference type="ChEBI" id="CHEBI:30616"/>
    </ligand>
</feature>
<dbReference type="GO" id="GO:0050560">
    <property type="term" value="F:aspartate-tRNA(Asn) ligase activity"/>
    <property type="evidence" value="ECO:0007669"/>
    <property type="project" value="UniProtKB-EC"/>
</dbReference>
<dbReference type="CDD" id="cd04317">
    <property type="entry name" value="EcAspRS_like_N"/>
    <property type="match status" value="1"/>
</dbReference>
<comment type="subcellular location">
    <subcellularLocation>
        <location evidence="7">Cytoplasm</location>
    </subcellularLocation>
</comment>
<dbReference type="EMBL" id="MWWU01000002">
    <property type="protein sequence ID" value="OZG56128.1"/>
    <property type="molecule type" value="Genomic_DNA"/>
</dbReference>
<feature type="binding site" evidence="7">
    <location>
        <begin position="543"/>
        <end position="546"/>
    </location>
    <ligand>
        <name>ATP</name>
        <dbReference type="ChEBI" id="CHEBI:30616"/>
    </ligand>
</feature>
<dbReference type="SUPFAM" id="SSF55681">
    <property type="entry name" value="Class II aaRS and biotin synthetases"/>
    <property type="match status" value="1"/>
</dbReference>
<name>A0A261FAL3_9BIFI</name>
<dbReference type="InterPro" id="IPR047090">
    <property type="entry name" value="AspRS_core"/>
</dbReference>
<dbReference type="GO" id="GO:0006422">
    <property type="term" value="P:aspartyl-tRNA aminoacylation"/>
    <property type="evidence" value="ECO:0007669"/>
    <property type="project" value="UniProtKB-UniRule"/>
</dbReference>
<keyword evidence="7" id="KW-0963">Cytoplasm</keyword>
<dbReference type="EC" id="6.1.1.23" evidence="7"/>
<dbReference type="Gene3D" id="3.30.930.10">
    <property type="entry name" value="Bira Bifunctional Protein, Domain 2"/>
    <property type="match status" value="1"/>
</dbReference>
<dbReference type="SUPFAM" id="SSF50249">
    <property type="entry name" value="Nucleic acid-binding proteins"/>
    <property type="match status" value="1"/>
</dbReference>
<gene>
    <name evidence="7" type="primary">aspS</name>
    <name evidence="9" type="ORF">AEAE_0616</name>
</gene>
<dbReference type="GO" id="GO:0005737">
    <property type="term" value="C:cytoplasm"/>
    <property type="evidence" value="ECO:0007669"/>
    <property type="project" value="UniProtKB-SubCell"/>
</dbReference>
<sequence>MTQTKYKTNSAAELGLANVGSTVTLAGWVDRRRDLGGMTFLDLRDHSGLIQIMVADSAMAKDVRSEYVLQVTGKVAARPEGQVNEHLATGAIEVDAEKITVLSTAAVLPFQVSSVLENEGDNKLPGEDVRLRYRYLDLRRPSMQARLKLRSDIMRAARQSLYSMDFEEIETPTLIKSTPEGARDFVVPSRLQPGSWYALPQSPQLLKQLLMVSGVERYFQFARCYRDEDFRADRQPEFTQLDMEMSYVGQEDVIAMGEKLIHDVWASQGYEVELPIKRIDYKDAMAWYGSDKPDLRFDNKLVDLTEYFKDTPFRVFQASYVGAVRYEGGASLSRREFDAWQEWAKQRGAKGLAYVTFKEDGTIAGSIAKHISDAEREGLMEATGSKLGDAVFFAAGEAEDAQTLLGMVRREIAKRQGLLDPKKFAFCWVVNFPLFRRADDPNDDHVNVGHTNWTSVHHPFTMPSESSLDTFDTDPEHAMSDAYDIVCNGLEMGGGSVRIHRDDIQQRVLKVLGISQEEADEKFGFLLEAFKYGAPPHAGMAIGWDRASAILSGVDSIYDVIAFPKTHSGSDPLTGAPAPISEQQINESGVKEAVAALEADKQ</sequence>
<keyword evidence="2 7" id="KW-0436">Ligase</keyword>
<protein>
    <recommendedName>
        <fullName evidence="7">Aspartate--tRNA(Asp/Asn) ligase</fullName>
        <ecNumber evidence="7">6.1.1.23</ecNumber>
    </recommendedName>
    <alternativeName>
        <fullName evidence="7">Aspartyl-tRNA synthetase</fullName>
        <shortName evidence="7">AspRS</shortName>
    </alternativeName>
    <alternativeName>
        <fullName evidence="7">Non-discriminating aspartyl-tRNA synthetase</fullName>
        <shortName evidence="7">ND-AspRS</shortName>
    </alternativeName>
</protein>
<dbReference type="InterPro" id="IPR045864">
    <property type="entry name" value="aa-tRNA-synth_II/BPL/LPL"/>
</dbReference>
<dbReference type="PANTHER" id="PTHR22594">
    <property type="entry name" value="ASPARTYL/LYSYL-TRNA SYNTHETASE"/>
    <property type="match status" value="1"/>
</dbReference>
<keyword evidence="3 7" id="KW-0547">Nucleotide-binding</keyword>